<evidence type="ECO:0000313" key="9">
    <source>
        <dbReference type="EnsemblMetazoa" id="AARA015830-PA"/>
    </source>
</evidence>
<organism evidence="9 10">
    <name type="scientific">Anopheles arabiensis</name>
    <name type="common">Mosquito</name>
    <dbReference type="NCBI Taxonomy" id="7173"/>
    <lineage>
        <taxon>Eukaryota</taxon>
        <taxon>Metazoa</taxon>
        <taxon>Ecdysozoa</taxon>
        <taxon>Arthropoda</taxon>
        <taxon>Hexapoda</taxon>
        <taxon>Insecta</taxon>
        <taxon>Pterygota</taxon>
        <taxon>Neoptera</taxon>
        <taxon>Endopterygota</taxon>
        <taxon>Diptera</taxon>
        <taxon>Nematocera</taxon>
        <taxon>Culicoidea</taxon>
        <taxon>Culicidae</taxon>
        <taxon>Anophelinae</taxon>
        <taxon>Anopheles</taxon>
    </lineage>
</organism>
<keyword evidence="6 8" id="KW-0675">Receptor</keyword>
<dbReference type="EnsemblMetazoa" id="AARA015830-RA">
    <property type="protein sequence ID" value="AARA015830-PA"/>
    <property type="gene ID" value="AARA015830"/>
</dbReference>
<evidence type="ECO:0000256" key="4">
    <source>
        <dbReference type="ARBA" id="ARBA00022989"/>
    </source>
</evidence>
<comment type="similarity">
    <text evidence="8">Belongs to the insect chemoreceptor superfamily. Gustatory receptor (GR) family.</text>
</comment>
<feature type="transmembrane region" description="Helical" evidence="8">
    <location>
        <begin position="362"/>
        <end position="380"/>
    </location>
</feature>
<dbReference type="GO" id="GO:0043025">
    <property type="term" value="C:neuronal cell body"/>
    <property type="evidence" value="ECO:0007669"/>
    <property type="project" value="TreeGrafter"/>
</dbReference>
<dbReference type="GO" id="GO:0008049">
    <property type="term" value="P:male courtship behavior"/>
    <property type="evidence" value="ECO:0007669"/>
    <property type="project" value="TreeGrafter"/>
</dbReference>
<dbReference type="EMBL" id="APCN01004968">
    <property type="status" value="NOT_ANNOTATED_CDS"/>
    <property type="molecule type" value="Genomic_DNA"/>
</dbReference>
<dbReference type="VEuPathDB" id="VectorBase:AARA21_010810"/>
<dbReference type="PANTHER" id="PTHR21143">
    <property type="entry name" value="INVERTEBRATE GUSTATORY RECEPTOR"/>
    <property type="match status" value="1"/>
</dbReference>
<dbReference type="InterPro" id="IPR013604">
    <property type="entry name" value="7TM_chemorcpt"/>
</dbReference>
<evidence type="ECO:0000256" key="5">
    <source>
        <dbReference type="ARBA" id="ARBA00023136"/>
    </source>
</evidence>
<dbReference type="AlphaFoldDB" id="A0A182IIP8"/>
<dbReference type="GO" id="GO:0005886">
    <property type="term" value="C:plasma membrane"/>
    <property type="evidence" value="ECO:0007669"/>
    <property type="project" value="UniProtKB-SubCell"/>
</dbReference>
<evidence type="ECO:0000256" key="2">
    <source>
        <dbReference type="ARBA" id="ARBA00022475"/>
    </source>
</evidence>
<evidence type="ECO:0000313" key="10">
    <source>
        <dbReference type="Proteomes" id="UP000075840"/>
    </source>
</evidence>
<keyword evidence="4 8" id="KW-1133">Transmembrane helix</keyword>
<feature type="transmembrane region" description="Helical" evidence="8">
    <location>
        <begin position="246"/>
        <end position="269"/>
    </location>
</feature>
<evidence type="ECO:0000256" key="1">
    <source>
        <dbReference type="ARBA" id="ARBA00004651"/>
    </source>
</evidence>
<keyword evidence="10" id="KW-1185">Reference proteome</keyword>
<dbReference type="GO" id="GO:0007165">
    <property type="term" value="P:signal transduction"/>
    <property type="evidence" value="ECO:0007669"/>
    <property type="project" value="UniProtKB-KW"/>
</dbReference>
<dbReference type="Proteomes" id="UP000075840">
    <property type="component" value="Unassembled WGS sequence"/>
</dbReference>
<comment type="subcellular location">
    <subcellularLocation>
        <location evidence="1 8">Cell membrane</location>
        <topology evidence="1 8">Multi-pass membrane protein</topology>
    </subcellularLocation>
</comment>
<evidence type="ECO:0000256" key="7">
    <source>
        <dbReference type="ARBA" id="ARBA00023224"/>
    </source>
</evidence>
<keyword evidence="2 8" id="KW-1003">Cell membrane</keyword>
<keyword evidence="5 8" id="KW-0472">Membrane</keyword>
<dbReference type="Pfam" id="PF08395">
    <property type="entry name" value="7tm_7"/>
    <property type="match status" value="1"/>
</dbReference>
<keyword evidence="3 8" id="KW-0812">Transmembrane</keyword>
<dbReference type="GO" id="GO:0030424">
    <property type="term" value="C:axon"/>
    <property type="evidence" value="ECO:0007669"/>
    <property type="project" value="TreeGrafter"/>
</dbReference>
<feature type="transmembrane region" description="Helical" evidence="8">
    <location>
        <begin position="125"/>
        <end position="147"/>
    </location>
</feature>
<reference evidence="9" key="1">
    <citation type="submission" date="2022-08" db="UniProtKB">
        <authorList>
            <consortium name="EnsemblMetazoa"/>
        </authorList>
    </citation>
    <scope>IDENTIFICATION</scope>
    <source>
        <strain evidence="9">Dongola</strain>
    </source>
</reference>
<dbReference type="GO" id="GO:0007635">
    <property type="term" value="P:chemosensory behavior"/>
    <property type="evidence" value="ECO:0007669"/>
    <property type="project" value="TreeGrafter"/>
</dbReference>
<feature type="transmembrane region" description="Helical" evidence="8">
    <location>
        <begin position="159"/>
        <end position="180"/>
    </location>
</feature>
<evidence type="ECO:0000256" key="8">
    <source>
        <dbReference type="RuleBase" id="RU363108"/>
    </source>
</evidence>
<name>A0A182IIP8_ANOAR</name>
<evidence type="ECO:0000256" key="3">
    <source>
        <dbReference type="ARBA" id="ARBA00022692"/>
    </source>
</evidence>
<sequence>MKVENTVIFLHNLFGGPIAKDDHRLTPLQMCIYTTTVIGTSVAFFTLCLFDLHRMLYSRDLVLSVIDLLMLLGIATTVLAIQSSAVIKHLTKSRVSIFQCLDDIDAHLYTLNVGGEPTHNLSRNWLVAALGAIVISLAYLLAIALRINQANTLIFAFKAYGMFVIFLMDGMFLVLCYQIWQRIRCMVVHLGKMIASFKRQNKRSNNSDKGNVSLRFCRDLQTLAIVQWQCFRACNRLNDECGLSNVSIFGMFFYVLTAKSFQLFYICSIEFKRHGFTFTHLLEPTVLIIAVFLYFFTSAYLGEMVLRETQLVINNLHKFESMHTTSQHKINQSELVEQLGNQIVHQPICFNVINFFQIDLKFFHLVMASVATYLIILLQFDFQN</sequence>
<feature type="transmembrane region" description="Helical" evidence="8">
    <location>
        <begin position="32"/>
        <end position="50"/>
    </location>
</feature>
<keyword evidence="7 8" id="KW-0807">Transducer</keyword>
<comment type="function">
    <text evidence="8">Gustatory receptor which mediates acceptance or avoidance behavior, depending on its substrates.</text>
</comment>
<accession>A0A182IIP8</accession>
<protein>
    <recommendedName>
        <fullName evidence="8">Gustatory receptor</fullName>
    </recommendedName>
</protein>
<evidence type="ECO:0000256" key="6">
    <source>
        <dbReference type="ARBA" id="ARBA00023170"/>
    </source>
</evidence>
<proteinExistence type="inferred from homology"/>
<feature type="transmembrane region" description="Helical" evidence="8">
    <location>
        <begin position="281"/>
        <end position="301"/>
    </location>
</feature>
<dbReference type="RefSeq" id="XP_040161081.1">
    <property type="nucleotide sequence ID" value="XM_040305147.1"/>
</dbReference>
<dbReference type="GO" id="GO:0030425">
    <property type="term" value="C:dendrite"/>
    <property type="evidence" value="ECO:0007669"/>
    <property type="project" value="TreeGrafter"/>
</dbReference>
<feature type="transmembrane region" description="Helical" evidence="8">
    <location>
        <begin position="62"/>
        <end position="81"/>
    </location>
</feature>
<dbReference type="GO" id="GO:0050909">
    <property type="term" value="P:sensory perception of taste"/>
    <property type="evidence" value="ECO:0007669"/>
    <property type="project" value="InterPro"/>
</dbReference>
<dbReference type="VEuPathDB" id="VectorBase:AARA015830"/>
<dbReference type="PANTHER" id="PTHR21143:SF104">
    <property type="entry name" value="GUSTATORY RECEPTOR 8A-RELATED"/>
    <property type="match status" value="1"/>
</dbReference>
<dbReference type="GeneID" id="120898797"/>